<reference evidence="1 2" key="1">
    <citation type="submission" date="2018-06" db="EMBL/GenBank/DDBJ databases">
        <authorList>
            <consortium name="Pathogen Informatics"/>
            <person name="Doyle S."/>
        </authorList>
    </citation>
    <scope>NUCLEOTIDE SEQUENCE [LARGE SCALE GENOMIC DNA]</scope>
    <source>
        <strain evidence="1 2">NCTC7582</strain>
    </source>
</reference>
<dbReference type="Proteomes" id="UP000251431">
    <property type="component" value="Unassembled WGS sequence"/>
</dbReference>
<dbReference type="RefSeq" id="WP_112117140.1">
    <property type="nucleotide sequence ID" value="NZ_UAQE01000001.1"/>
</dbReference>
<gene>
    <name evidence="1" type="ORF">NCTC7582_01933</name>
</gene>
<dbReference type="AlphaFoldDB" id="A0A2X0XI50"/>
<sequence>MHPYTLVLAAFELLQKENAELKRKIEIMELQNISVAVANLIDDWLSRPYQGEDKRQDIEAFSKEISKYIYSQLKA</sequence>
<evidence type="ECO:0000313" key="2">
    <source>
        <dbReference type="Proteomes" id="UP000251431"/>
    </source>
</evidence>
<evidence type="ECO:0000313" key="1">
    <source>
        <dbReference type="EMBL" id="SPT98775.1"/>
    </source>
</evidence>
<dbReference type="EMBL" id="UAQE01000001">
    <property type="protein sequence ID" value="SPT98775.1"/>
    <property type="molecule type" value="Genomic_DNA"/>
</dbReference>
<organism evidence="1 2">
    <name type="scientific">Lysinibacillus capsici</name>
    <dbReference type="NCBI Taxonomy" id="2115968"/>
    <lineage>
        <taxon>Bacteria</taxon>
        <taxon>Bacillati</taxon>
        <taxon>Bacillota</taxon>
        <taxon>Bacilli</taxon>
        <taxon>Bacillales</taxon>
        <taxon>Bacillaceae</taxon>
        <taxon>Lysinibacillus</taxon>
    </lineage>
</organism>
<accession>A0A2X0XI50</accession>
<protein>
    <submittedName>
        <fullName evidence="1">Uncharacterized protein</fullName>
    </submittedName>
</protein>
<name>A0A2X0XI50_9BACI</name>
<proteinExistence type="predicted"/>